<feature type="transmembrane region" description="Helical" evidence="1">
    <location>
        <begin position="54"/>
        <end position="77"/>
    </location>
</feature>
<sequence length="134" mass="14444">MDQIGQPSGCSETQEWRTDGAHLLALFVLILAGAYVGVVLLGDLRKTEASLNATLPWCPLVLVASWLLALLLSQWLLLRRAGASPRLDSSNFPVPFGLLRAPGQRVPRWDFSLACALPALFAFAVLPALAVLLP</sequence>
<dbReference type="Proteomes" id="UP000502706">
    <property type="component" value="Chromosome"/>
</dbReference>
<keyword evidence="3" id="KW-1185">Reference proteome</keyword>
<evidence type="ECO:0000313" key="2">
    <source>
        <dbReference type="EMBL" id="QIN78514.1"/>
    </source>
</evidence>
<dbReference type="KEGG" id="rmar:GBA65_08255"/>
<proteinExistence type="predicted"/>
<feature type="transmembrane region" description="Helical" evidence="1">
    <location>
        <begin position="20"/>
        <end position="42"/>
    </location>
</feature>
<keyword evidence="1" id="KW-0472">Membrane</keyword>
<gene>
    <name evidence="2" type="ORF">GBA65_08255</name>
</gene>
<dbReference type="RefSeq" id="WP_166396194.1">
    <property type="nucleotide sequence ID" value="NZ_CP045121.1"/>
</dbReference>
<evidence type="ECO:0000256" key="1">
    <source>
        <dbReference type="SAM" id="Phobius"/>
    </source>
</evidence>
<accession>A0A6G8PWC6</accession>
<evidence type="ECO:0000313" key="3">
    <source>
        <dbReference type="Proteomes" id="UP000502706"/>
    </source>
</evidence>
<feature type="transmembrane region" description="Helical" evidence="1">
    <location>
        <begin position="111"/>
        <end position="133"/>
    </location>
</feature>
<protein>
    <submittedName>
        <fullName evidence="2">Uncharacterized protein</fullName>
    </submittedName>
</protein>
<name>A0A6G8PWC6_9ACTN</name>
<dbReference type="AlphaFoldDB" id="A0A6G8PWC6"/>
<dbReference type="EMBL" id="CP045121">
    <property type="protein sequence ID" value="QIN78514.1"/>
    <property type="molecule type" value="Genomic_DNA"/>
</dbReference>
<keyword evidence="1" id="KW-1133">Transmembrane helix</keyword>
<reference evidence="2 3" key="1">
    <citation type="submission" date="2019-10" db="EMBL/GenBank/DDBJ databases">
        <title>Rubrobacter sp nov SCSIO 52915 isolated from a deep-sea sediment in the South China Sea.</title>
        <authorList>
            <person name="Chen R.W."/>
        </authorList>
    </citation>
    <scope>NUCLEOTIDE SEQUENCE [LARGE SCALE GENOMIC DNA]</scope>
    <source>
        <strain evidence="2 3">SCSIO 52915</strain>
    </source>
</reference>
<organism evidence="2 3">
    <name type="scientific">Rubrobacter marinus</name>
    <dbReference type="NCBI Taxonomy" id="2653852"/>
    <lineage>
        <taxon>Bacteria</taxon>
        <taxon>Bacillati</taxon>
        <taxon>Actinomycetota</taxon>
        <taxon>Rubrobacteria</taxon>
        <taxon>Rubrobacterales</taxon>
        <taxon>Rubrobacteraceae</taxon>
        <taxon>Rubrobacter</taxon>
    </lineage>
</organism>
<keyword evidence="1" id="KW-0812">Transmembrane</keyword>